<dbReference type="Proteomes" id="UP000233837">
    <property type="component" value="Unassembled WGS sequence"/>
</dbReference>
<evidence type="ECO:0000256" key="1">
    <source>
        <dbReference type="ARBA" id="ARBA00007160"/>
    </source>
</evidence>
<gene>
    <name evidence="2" type="primary">ASR2</name>
    <name evidence="2" type="ORF">MA16_Dca002238</name>
</gene>
<name>A0A2I0VZY8_9ASPA</name>
<dbReference type="AlphaFoldDB" id="A0A2I0VZY8"/>
<organism evidence="2 3">
    <name type="scientific">Dendrobium catenatum</name>
    <dbReference type="NCBI Taxonomy" id="906689"/>
    <lineage>
        <taxon>Eukaryota</taxon>
        <taxon>Viridiplantae</taxon>
        <taxon>Streptophyta</taxon>
        <taxon>Embryophyta</taxon>
        <taxon>Tracheophyta</taxon>
        <taxon>Spermatophyta</taxon>
        <taxon>Magnoliopsida</taxon>
        <taxon>Liliopsida</taxon>
        <taxon>Asparagales</taxon>
        <taxon>Orchidaceae</taxon>
        <taxon>Epidendroideae</taxon>
        <taxon>Malaxideae</taxon>
        <taxon>Dendrobiinae</taxon>
        <taxon>Dendrobium</taxon>
    </lineage>
</organism>
<sequence>MAQFFRHHEESEATWEVDYNKEEKRHRQREELAELGTLASGAFALYENYKAKKDPEHERRHRVEEEIAAVAAVGGAGYALHEHHEKKEAIQEGKRYYYNY</sequence>
<evidence type="ECO:0000313" key="3">
    <source>
        <dbReference type="Proteomes" id="UP000233837"/>
    </source>
</evidence>
<accession>A0A2I0VZY8</accession>
<reference evidence="2 3" key="1">
    <citation type="journal article" date="2016" name="Sci. Rep.">
        <title>The Dendrobium catenatum Lindl. genome sequence provides insights into polysaccharide synthase, floral development and adaptive evolution.</title>
        <authorList>
            <person name="Zhang G.Q."/>
            <person name="Xu Q."/>
            <person name="Bian C."/>
            <person name="Tsai W.C."/>
            <person name="Yeh C.M."/>
            <person name="Liu K.W."/>
            <person name="Yoshida K."/>
            <person name="Zhang L.S."/>
            <person name="Chang S.B."/>
            <person name="Chen F."/>
            <person name="Shi Y."/>
            <person name="Su Y.Y."/>
            <person name="Zhang Y.Q."/>
            <person name="Chen L.J."/>
            <person name="Yin Y."/>
            <person name="Lin M."/>
            <person name="Huang H."/>
            <person name="Deng H."/>
            <person name="Wang Z.W."/>
            <person name="Zhu S.L."/>
            <person name="Zhao X."/>
            <person name="Deng C."/>
            <person name="Niu S.C."/>
            <person name="Huang J."/>
            <person name="Wang M."/>
            <person name="Liu G.H."/>
            <person name="Yang H.J."/>
            <person name="Xiao X.J."/>
            <person name="Hsiao Y.Y."/>
            <person name="Wu W.L."/>
            <person name="Chen Y.Y."/>
            <person name="Mitsuda N."/>
            <person name="Ohme-Takagi M."/>
            <person name="Luo Y.B."/>
            <person name="Van de Peer Y."/>
            <person name="Liu Z.J."/>
        </authorList>
    </citation>
    <scope>NUCLEOTIDE SEQUENCE [LARGE SCALE GENOMIC DNA]</scope>
    <source>
        <tissue evidence="2">The whole plant</tissue>
    </source>
</reference>
<evidence type="ECO:0000313" key="2">
    <source>
        <dbReference type="EMBL" id="PKU68970.1"/>
    </source>
</evidence>
<protein>
    <submittedName>
        <fullName evidence="2">Abscisic stress-ripening protein 2</fullName>
    </submittedName>
</protein>
<dbReference type="PANTHER" id="PTHR33801:SF7">
    <property type="entry name" value="ABSCISIC STRESS-RIPENING PROTEIN 2"/>
    <property type="match status" value="1"/>
</dbReference>
<dbReference type="STRING" id="906689.A0A2I0VZY8"/>
<dbReference type="InterPro" id="IPR003496">
    <property type="entry name" value="ABA_WDS"/>
</dbReference>
<dbReference type="Pfam" id="PF02496">
    <property type="entry name" value="ABA_WDS"/>
    <property type="match status" value="1"/>
</dbReference>
<reference evidence="2 3" key="2">
    <citation type="journal article" date="2017" name="Nature">
        <title>The Apostasia genome and the evolution of orchids.</title>
        <authorList>
            <person name="Zhang G.Q."/>
            <person name="Liu K.W."/>
            <person name="Li Z."/>
            <person name="Lohaus R."/>
            <person name="Hsiao Y.Y."/>
            <person name="Niu S.C."/>
            <person name="Wang J.Y."/>
            <person name="Lin Y.C."/>
            <person name="Xu Q."/>
            <person name="Chen L.J."/>
            <person name="Yoshida K."/>
            <person name="Fujiwara S."/>
            <person name="Wang Z.W."/>
            <person name="Zhang Y.Q."/>
            <person name="Mitsuda N."/>
            <person name="Wang M."/>
            <person name="Liu G.H."/>
            <person name="Pecoraro L."/>
            <person name="Huang H.X."/>
            <person name="Xiao X.J."/>
            <person name="Lin M."/>
            <person name="Wu X.Y."/>
            <person name="Wu W.L."/>
            <person name="Chen Y.Y."/>
            <person name="Chang S.B."/>
            <person name="Sakamoto S."/>
            <person name="Ohme-Takagi M."/>
            <person name="Yagi M."/>
            <person name="Zeng S.J."/>
            <person name="Shen C.Y."/>
            <person name="Yeh C.M."/>
            <person name="Luo Y.B."/>
            <person name="Tsai W.C."/>
            <person name="Van de Peer Y."/>
            <person name="Liu Z.J."/>
        </authorList>
    </citation>
    <scope>NUCLEOTIDE SEQUENCE [LARGE SCALE GENOMIC DNA]</scope>
    <source>
        <tissue evidence="2">The whole plant</tissue>
    </source>
</reference>
<dbReference type="PANTHER" id="PTHR33801">
    <property type="entry name" value="ABSCISIC STRESS-RIPENING PROTEIN 5"/>
    <property type="match status" value="1"/>
</dbReference>
<dbReference type="EMBL" id="KZ503041">
    <property type="protein sequence ID" value="PKU68970.1"/>
    <property type="molecule type" value="Genomic_DNA"/>
</dbReference>
<dbReference type="OrthoDB" id="1938795at2759"/>
<comment type="similarity">
    <text evidence="1">Belongs to the abscisic acid and water stress-induced protein family.</text>
</comment>
<keyword evidence="3" id="KW-1185">Reference proteome</keyword>
<proteinExistence type="inferred from homology"/>